<feature type="transmembrane region" description="Helical" evidence="1">
    <location>
        <begin position="49"/>
        <end position="68"/>
    </location>
</feature>
<name>A0ABT3ACW0_9ALTE</name>
<evidence type="ECO:0000256" key="1">
    <source>
        <dbReference type="SAM" id="Phobius"/>
    </source>
</evidence>
<comment type="caution">
    <text evidence="2">The sequence shown here is derived from an EMBL/GenBank/DDBJ whole genome shotgun (WGS) entry which is preliminary data.</text>
</comment>
<dbReference type="RefSeq" id="WP_263713773.1">
    <property type="nucleotide sequence ID" value="NZ_JAOWKX010000011.1"/>
</dbReference>
<proteinExistence type="predicted"/>
<keyword evidence="3" id="KW-1185">Reference proteome</keyword>
<organism evidence="2 3">
    <name type="scientific">Fluctibacter corallii</name>
    <dbReference type="NCBI Taxonomy" id="2984329"/>
    <lineage>
        <taxon>Bacteria</taxon>
        <taxon>Pseudomonadati</taxon>
        <taxon>Pseudomonadota</taxon>
        <taxon>Gammaproteobacteria</taxon>
        <taxon>Alteromonadales</taxon>
        <taxon>Alteromonadaceae</taxon>
        <taxon>Fluctibacter</taxon>
    </lineage>
</organism>
<gene>
    <name evidence="2" type="ORF">OE749_17465</name>
</gene>
<dbReference type="EMBL" id="JAOWKX010000011">
    <property type="protein sequence ID" value="MCV2886488.1"/>
    <property type="molecule type" value="Genomic_DNA"/>
</dbReference>
<feature type="transmembrane region" description="Helical" evidence="1">
    <location>
        <begin position="89"/>
        <end position="110"/>
    </location>
</feature>
<reference evidence="2 3" key="1">
    <citation type="submission" date="2022-10" db="EMBL/GenBank/DDBJ databases">
        <title>Aestuariibacter sp. AA17 isolated from Montipora capitata coral fragment.</title>
        <authorList>
            <person name="Emsley S.A."/>
            <person name="Pfannmuller K.M."/>
            <person name="Loughran R.M."/>
            <person name="Shlafstein M."/>
            <person name="Papke E."/>
            <person name="Saw J.H."/>
            <person name="Ushijima B."/>
            <person name="Videau P."/>
        </authorList>
    </citation>
    <scope>NUCLEOTIDE SEQUENCE [LARGE SCALE GENOMIC DNA]</scope>
    <source>
        <strain evidence="2 3">AA17</strain>
    </source>
</reference>
<protein>
    <submittedName>
        <fullName evidence="2">Uncharacterized protein</fullName>
    </submittedName>
</protein>
<feature type="transmembrane region" description="Helical" evidence="1">
    <location>
        <begin position="164"/>
        <end position="183"/>
    </location>
</feature>
<keyword evidence="1" id="KW-0472">Membrane</keyword>
<dbReference type="Proteomes" id="UP001652504">
    <property type="component" value="Unassembled WGS sequence"/>
</dbReference>
<accession>A0ABT3ACW0</accession>
<feature type="transmembrane region" description="Helical" evidence="1">
    <location>
        <begin position="122"/>
        <end position="139"/>
    </location>
</feature>
<feature type="transmembrane region" description="Helical" evidence="1">
    <location>
        <begin position="12"/>
        <end position="37"/>
    </location>
</feature>
<evidence type="ECO:0000313" key="3">
    <source>
        <dbReference type="Proteomes" id="UP001652504"/>
    </source>
</evidence>
<keyword evidence="1" id="KW-1133">Transmembrane helix</keyword>
<sequence length="188" mass="21482">MIKELYVLSAKCIFSVLSTAWAIVFVISLAIALPFYQAFWLSLEIDSSFYVKVAYSILASVIYYFFTYGAVKLMDRISEALYQSGIQDYLSIIQVFLLAAFLLLVCEALLQPDSKIFDSSLNKHLTLLAIYFAVGSYNNNRSWLLRIYFGNVFAKGRITKEERVKTMVTLLFTFGVVLIVYFLKTIDV</sequence>
<keyword evidence="1" id="KW-0812">Transmembrane</keyword>
<evidence type="ECO:0000313" key="2">
    <source>
        <dbReference type="EMBL" id="MCV2886488.1"/>
    </source>
</evidence>